<reference evidence="4" key="3">
    <citation type="submission" date="2015-04" db="UniProtKB">
        <authorList>
            <consortium name="EnsemblPlants"/>
        </authorList>
    </citation>
    <scope>IDENTIFICATION</scope>
    <source>
        <strain evidence="4">cv. Jemalong A17</strain>
    </source>
</reference>
<evidence type="ECO:0000313" key="3">
    <source>
        <dbReference type="EMBL" id="RHN65074.1"/>
    </source>
</evidence>
<reference evidence="2 5" key="2">
    <citation type="journal article" date="2014" name="BMC Genomics">
        <title>An improved genome release (version Mt4.0) for the model legume Medicago truncatula.</title>
        <authorList>
            <person name="Tang H."/>
            <person name="Krishnakumar V."/>
            <person name="Bidwell S."/>
            <person name="Rosen B."/>
            <person name="Chan A."/>
            <person name="Zhou S."/>
            <person name="Gentzbittel L."/>
            <person name="Childs K.L."/>
            <person name="Yandell M."/>
            <person name="Gundlach H."/>
            <person name="Mayer K.F."/>
            <person name="Schwartz D.C."/>
            <person name="Town C.D."/>
        </authorList>
    </citation>
    <scope>GENOME REANNOTATION</scope>
    <source>
        <strain evidence="2">A17</strain>
        <strain evidence="4 5">cv. Jemalong A17</strain>
    </source>
</reference>
<evidence type="ECO:0000313" key="5">
    <source>
        <dbReference type="Proteomes" id="UP000002051"/>
    </source>
</evidence>
<dbReference type="KEGG" id="mtr:25494311"/>
<protein>
    <recommendedName>
        <fullName evidence="6">Myb-like domain-containing protein</fullName>
    </recommendedName>
</protein>
<evidence type="ECO:0000313" key="2">
    <source>
        <dbReference type="EMBL" id="KEH32675.1"/>
    </source>
</evidence>
<sequence length="158" mass="17707">MEPSSDNTNRPVKTTSDNTSRTVMASADSTSGSVKASSDAEDIVTGGKNNEAANEMKCDWAKILTSEKYSGVFAGRTADELRDKYKNMEKDKYEQMLKDTKKKQQMEGSSRDCMMLLDNGKNNMLEAVLVRNELLRKTLDTMDIAVNIMQAEEEEKEE</sequence>
<reference evidence="2 5" key="1">
    <citation type="journal article" date="2011" name="Nature">
        <title>The Medicago genome provides insight into the evolution of rhizobial symbioses.</title>
        <authorList>
            <person name="Young N.D."/>
            <person name="Debelle F."/>
            <person name="Oldroyd G.E."/>
            <person name="Geurts R."/>
            <person name="Cannon S.B."/>
            <person name="Udvardi M.K."/>
            <person name="Benedito V.A."/>
            <person name="Mayer K.F."/>
            <person name="Gouzy J."/>
            <person name="Schoof H."/>
            <person name="Van de Peer Y."/>
            <person name="Proost S."/>
            <person name="Cook D.R."/>
            <person name="Meyers B.C."/>
            <person name="Spannagl M."/>
            <person name="Cheung F."/>
            <person name="De Mita S."/>
            <person name="Krishnakumar V."/>
            <person name="Gundlach H."/>
            <person name="Zhou S."/>
            <person name="Mudge J."/>
            <person name="Bharti A.K."/>
            <person name="Murray J.D."/>
            <person name="Naoumkina M.A."/>
            <person name="Rosen B."/>
            <person name="Silverstein K.A."/>
            <person name="Tang H."/>
            <person name="Rombauts S."/>
            <person name="Zhao P.X."/>
            <person name="Zhou P."/>
            <person name="Barbe V."/>
            <person name="Bardou P."/>
            <person name="Bechner M."/>
            <person name="Bellec A."/>
            <person name="Berger A."/>
            <person name="Berges H."/>
            <person name="Bidwell S."/>
            <person name="Bisseling T."/>
            <person name="Choisne N."/>
            <person name="Couloux A."/>
            <person name="Denny R."/>
            <person name="Deshpande S."/>
            <person name="Dai X."/>
            <person name="Doyle J.J."/>
            <person name="Dudez A.M."/>
            <person name="Farmer A.D."/>
            <person name="Fouteau S."/>
            <person name="Franken C."/>
            <person name="Gibelin C."/>
            <person name="Gish J."/>
            <person name="Goldstein S."/>
            <person name="Gonzalez A.J."/>
            <person name="Green P.J."/>
            <person name="Hallab A."/>
            <person name="Hartog M."/>
            <person name="Hua A."/>
            <person name="Humphray S.J."/>
            <person name="Jeong D.H."/>
            <person name="Jing Y."/>
            <person name="Jocker A."/>
            <person name="Kenton S.M."/>
            <person name="Kim D.J."/>
            <person name="Klee K."/>
            <person name="Lai H."/>
            <person name="Lang C."/>
            <person name="Lin S."/>
            <person name="Macmil S.L."/>
            <person name="Magdelenat G."/>
            <person name="Matthews L."/>
            <person name="McCorrison J."/>
            <person name="Monaghan E.L."/>
            <person name="Mun J.H."/>
            <person name="Najar F.Z."/>
            <person name="Nicholson C."/>
            <person name="Noirot C."/>
            <person name="O'Bleness M."/>
            <person name="Paule C.R."/>
            <person name="Poulain J."/>
            <person name="Prion F."/>
            <person name="Qin B."/>
            <person name="Qu C."/>
            <person name="Retzel E.F."/>
            <person name="Riddle C."/>
            <person name="Sallet E."/>
            <person name="Samain S."/>
            <person name="Samson N."/>
            <person name="Sanders I."/>
            <person name="Saurat O."/>
            <person name="Scarpelli C."/>
            <person name="Schiex T."/>
            <person name="Segurens B."/>
            <person name="Severin A.J."/>
            <person name="Sherrier D.J."/>
            <person name="Shi R."/>
            <person name="Sims S."/>
            <person name="Singer S.R."/>
            <person name="Sinharoy S."/>
            <person name="Sterck L."/>
            <person name="Viollet A."/>
            <person name="Wang B.B."/>
            <person name="Wang K."/>
            <person name="Wang M."/>
            <person name="Wang X."/>
            <person name="Warfsmann J."/>
            <person name="Weissenbach J."/>
            <person name="White D.D."/>
            <person name="White J.D."/>
            <person name="Wiley G.B."/>
            <person name="Wincker P."/>
            <person name="Xing Y."/>
            <person name="Yang L."/>
            <person name="Yao Z."/>
            <person name="Ying F."/>
            <person name="Zhai J."/>
            <person name="Zhou L."/>
            <person name="Zuber A."/>
            <person name="Denarie J."/>
            <person name="Dixon R.A."/>
            <person name="May G.D."/>
            <person name="Schwartz D.C."/>
            <person name="Rogers J."/>
            <person name="Quetier F."/>
            <person name="Town C.D."/>
            <person name="Roe B.A."/>
        </authorList>
    </citation>
    <scope>NUCLEOTIDE SEQUENCE [LARGE SCALE GENOMIC DNA]</scope>
    <source>
        <strain evidence="2">A17</strain>
        <strain evidence="4 5">cv. Jemalong A17</strain>
    </source>
</reference>
<name>A0A072V3D4_MEDTR</name>
<dbReference type="EMBL" id="PSQE01000004">
    <property type="protein sequence ID" value="RHN65074.1"/>
    <property type="molecule type" value="Genomic_DNA"/>
</dbReference>
<evidence type="ECO:0000313" key="4">
    <source>
        <dbReference type="EnsemblPlants" id="KEH32675"/>
    </source>
</evidence>
<dbReference type="Proteomes" id="UP000265566">
    <property type="component" value="Chromosome 4"/>
</dbReference>
<feature type="region of interest" description="Disordered" evidence="1">
    <location>
        <begin position="1"/>
        <end position="51"/>
    </location>
</feature>
<accession>A0A072V3D4</accession>
<dbReference type="Gramene" id="rna27967">
    <property type="protein sequence ID" value="RHN65074.1"/>
    <property type="gene ID" value="gene27967"/>
</dbReference>
<organism evidence="2 5">
    <name type="scientific">Medicago truncatula</name>
    <name type="common">Barrel medic</name>
    <name type="synonym">Medicago tribuloides</name>
    <dbReference type="NCBI Taxonomy" id="3880"/>
    <lineage>
        <taxon>Eukaryota</taxon>
        <taxon>Viridiplantae</taxon>
        <taxon>Streptophyta</taxon>
        <taxon>Embryophyta</taxon>
        <taxon>Tracheophyta</taxon>
        <taxon>Spermatophyta</taxon>
        <taxon>Magnoliopsida</taxon>
        <taxon>eudicotyledons</taxon>
        <taxon>Gunneridae</taxon>
        <taxon>Pentapetalae</taxon>
        <taxon>rosids</taxon>
        <taxon>fabids</taxon>
        <taxon>Fabales</taxon>
        <taxon>Fabaceae</taxon>
        <taxon>Papilionoideae</taxon>
        <taxon>50 kb inversion clade</taxon>
        <taxon>NPAAA clade</taxon>
        <taxon>Hologalegina</taxon>
        <taxon>IRL clade</taxon>
        <taxon>Trifolieae</taxon>
        <taxon>Medicago</taxon>
    </lineage>
</organism>
<dbReference type="EnsemblPlants" id="KEH32675">
    <property type="protein sequence ID" value="KEH32675"/>
    <property type="gene ID" value="MTR_4g133515"/>
</dbReference>
<dbReference type="HOGENOM" id="CLU_1671918_0_0_1"/>
<dbReference type="EMBL" id="CM001220">
    <property type="protein sequence ID" value="KEH32675.1"/>
    <property type="molecule type" value="Genomic_DNA"/>
</dbReference>
<keyword evidence="5" id="KW-1185">Reference proteome</keyword>
<gene>
    <name evidence="4" type="primary">25494311</name>
    <name evidence="2" type="ordered locus">MTR_4g133515</name>
    <name evidence="3" type="ORF">MtrunA17_Chr4g0075981</name>
</gene>
<dbReference type="AlphaFoldDB" id="A0A072V3D4"/>
<reference evidence="3" key="4">
    <citation type="journal article" date="2018" name="Nat. Plants">
        <title>Whole-genome landscape of Medicago truncatula symbiotic genes.</title>
        <authorList>
            <person name="Pecrix Y."/>
            <person name="Gamas P."/>
            <person name="Carrere S."/>
        </authorList>
    </citation>
    <scope>NUCLEOTIDE SEQUENCE</scope>
    <source>
        <tissue evidence="3">Leaves</tissue>
    </source>
</reference>
<dbReference type="Proteomes" id="UP000002051">
    <property type="component" value="Chromosome 4"/>
</dbReference>
<evidence type="ECO:0000256" key="1">
    <source>
        <dbReference type="SAM" id="MobiDB-lite"/>
    </source>
</evidence>
<evidence type="ECO:0008006" key="6">
    <source>
        <dbReference type="Google" id="ProtNLM"/>
    </source>
</evidence>
<proteinExistence type="predicted"/>
<feature type="compositionally biased region" description="Polar residues" evidence="1">
    <location>
        <begin position="1"/>
        <end position="36"/>
    </location>
</feature>